<reference evidence="1" key="1">
    <citation type="submission" date="2018-05" db="EMBL/GenBank/DDBJ databases">
        <authorList>
            <person name="Lanie J.A."/>
            <person name="Ng W.-L."/>
            <person name="Kazmierczak K.M."/>
            <person name="Andrzejewski T.M."/>
            <person name="Davidsen T.M."/>
            <person name="Wayne K.J."/>
            <person name="Tettelin H."/>
            <person name="Glass J.I."/>
            <person name="Rusch D."/>
            <person name="Podicherti R."/>
            <person name="Tsui H.-C.T."/>
            <person name="Winkler M.E."/>
        </authorList>
    </citation>
    <scope>NUCLEOTIDE SEQUENCE</scope>
</reference>
<accession>A0A382ZWK6</accession>
<organism evidence="1">
    <name type="scientific">marine metagenome</name>
    <dbReference type="NCBI Taxonomy" id="408172"/>
    <lineage>
        <taxon>unclassified sequences</taxon>
        <taxon>metagenomes</taxon>
        <taxon>ecological metagenomes</taxon>
    </lineage>
</organism>
<dbReference type="AlphaFoldDB" id="A0A382ZWK6"/>
<name>A0A382ZWK6_9ZZZZ</name>
<feature type="non-terminal residue" evidence="1">
    <location>
        <position position="50"/>
    </location>
</feature>
<sequence>MKKLLLLLPLSISFLSASDWPRWLGPDGTGVSNETDWQANLEKVAWKAKV</sequence>
<proteinExistence type="predicted"/>
<gene>
    <name evidence="1" type="ORF">METZ01_LOCUS452524</name>
</gene>
<protein>
    <submittedName>
        <fullName evidence="1">Uncharacterized protein</fullName>
    </submittedName>
</protein>
<evidence type="ECO:0000313" key="1">
    <source>
        <dbReference type="EMBL" id="SVD99670.1"/>
    </source>
</evidence>
<dbReference type="EMBL" id="UINC01187121">
    <property type="protein sequence ID" value="SVD99670.1"/>
    <property type="molecule type" value="Genomic_DNA"/>
</dbReference>